<dbReference type="HOGENOM" id="CLU_044450_4_0_7"/>
<dbReference type="Pfam" id="PF04233">
    <property type="entry name" value="Phage_Mu_F"/>
    <property type="match status" value="1"/>
</dbReference>
<organism evidence="2 3">
    <name type="scientific">Campylobacter hominis (strain ATCC BAA-381 / DSM 21671 / CCUG 45161 / LMG 19568 / NCTC 13146 / CH001A)</name>
    <dbReference type="NCBI Taxonomy" id="360107"/>
    <lineage>
        <taxon>Bacteria</taxon>
        <taxon>Pseudomonadati</taxon>
        <taxon>Campylobacterota</taxon>
        <taxon>Epsilonproteobacteria</taxon>
        <taxon>Campylobacterales</taxon>
        <taxon>Campylobacteraceae</taxon>
        <taxon>Campylobacter</taxon>
    </lineage>
</organism>
<dbReference type="NCBIfam" id="TIGR01641">
    <property type="entry name" value="phageSPP1_gp7"/>
    <property type="match status" value="1"/>
</dbReference>
<dbReference type="KEGG" id="cha:CHAB381_0264"/>
<name>A7I028_CAMHC</name>
<dbReference type="InterPro" id="IPR006528">
    <property type="entry name" value="Phage_head_morphogenesis_dom"/>
</dbReference>
<dbReference type="RefSeq" id="WP_012108150.1">
    <property type="nucleotide sequence ID" value="NC_009714.1"/>
</dbReference>
<dbReference type="AlphaFoldDB" id="A7I028"/>
<gene>
    <name evidence="2" type="ordered locus">CHAB381_0264</name>
</gene>
<feature type="domain" description="Phage head morphogenesis" evidence="1">
    <location>
        <begin position="51"/>
        <end position="178"/>
    </location>
</feature>
<sequence length="406" mass="47139">MIDFFAKPDDLVSKFKAKSPEVHFDYDEIAHEAHKRVFTIAKMTNLDLLKDMQNSLTTAFHKGITFNEWKKDIIPHLKKSGWWGDVEIKNPKTGEVKNIFVGSRRLKRIFDTNIRTSYAGARKQSLDESSLEYYRYSAVLDSHTRASHRAMHGVILKKDDPFWKKNFPPNGWNCRCTVRGYSKKQIERMGLTPLDNTPPNISDKDFAYDINGADLDDVFKEKAKKVLNVIQRNKDKLALALKEFDRQRDMYVWQKGLDNAIDELLIKKNLKSPIEAFQLGVLSGFIIKKAKEILKIDTKTKHIMGDKKGILHIRPERKGAYSQDLRIDEIRQIVKVLNDKNTPVSLDISDNAIIFWFDDNMDKTKINKIVVDLNYNLKKFGVTNYMVTAGKINKQDMKHKEFIKIR</sequence>
<dbReference type="eggNOG" id="COG2369">
    <property type="taxonomic scope" value="Bacteria"/>
</dbReference>
<accession>A7I028</accession>
<dbReference type="EMBL" id="CP000776">
    <property type="protein sequence ID" value="ABS52327.1"/>
    <property type="molecule type" value="Genomic_DNA"/>
</dbReference>
<evidence type="ECO:0000313" key="3">
    <source>
        <dbReference type="Proteomes" id="UP000002407"/>
    </source>
</evidence>
<evidence type="ECO:0000313" key="2">
    <source>
        <dbReference type="EMBL" id="ABS52327.1"/>
    </source>
</evidence>
<dbReference type="STRING" id="360107.CHAB381_0264"/>
<dbReference type="Proteomes" id="UP000002407">
    <property type="component" value="Chromosome"/>
</dbReference>
<keyword evidence="3" id="KW-1185">Reference proteome</keyword>
<protein>
    <submittedName>
        <fullName evidence="2">Putative prophage MuSo1, F protein</fullName>
    </submittedName>
</protein>
<evidence type="ECO:0000259" key="1">
    <source>
        <dbReference type="Pfam" id="PF04233"/>
    </source>
</evidence>
<reference evidence="3" key="1">
    <citation type="submission" date="2007-07" db="EMBL/GenBank/DDBJ databases">
        <title>Complete genome sequence of Campylobacter hominis ATCC BAA-381, a commensal isolated from the human gastrointestinal tract.</title>
        <authorList>
            <person name="Fouts D.E."/>
            <person name="Mongodin E.F."/>
            <person name="Puiu D."/>
            <person name="Sebastian Y."/>
            <person name="Miller W.G."/>
            <person name="Mandrell R.E."/>
            <person name="Nelson K.E."/>
        </authorList>
    </citation>
    <scope>NUCLEOTIDE SEQUENCE [LARGE SCALE GENOMIC DNA]</scope>
    <source>
        <strain evidence="3">ATCC BAA-381 / LMG 19568 / NCTC 13146 / CH001A</strain>
    </source>
</reference>
<proteinExistence type="predicted"/>